<gene>
    <name evidence="2" type="primary">coxL</name>
    <name evidence="2" type="ordered locus">HRM2_38010</name>
</gene>
<dbReference type="InterPro" id="IPR036856">
    <property type="entry name" value="Ald_Oxase/Xan_DH_a/b_sf"/>
</dbReference>
<dbReference type="InterPro" id="IPR008274">
    <property type="entry name" value="AldOxase/xan_DH_MoCoBD1"/>
</dbReference>
<dbReference type="GO" id="GO:0004854">
    <property type="term" value="F:xanthine dehydrogenase activity"/>
    <property type="evidence" value="ECO:0007669"/>
    <property type="project" value="UniProtKB-EC"/>
</dbReference>
<name>C0QAS6_DESAH</name>
<dbReference type="HOGENOM" id="CLU_001681_2_3_7"/>
<reference evidence="2 3" key="1">
    <citation type="journal article" date="2009" name="Environ. Microbiol.">
        <title>Genome sequence of Desulfobacterium autotrophicum HRM2, a marine sulfate reducer oxidizing organic carbon completely to carbon dioxide.</title>
        <authorList>
            <person name="Strittmatter A.W."/>
            <person name="Liesegang H."/>
            <person name="Rabus R."/>
            <person name="Decker I."/>
            <person name="Amann J."/>
            <person name="Andres S."/>
            <person name="Henne A."/>
            <person name="Fricke W.F."/>
            <person name="Martinez-Arias R."/>
            <person name="Bartels D."/>
            <person name="Goesmann A."/>
            <person name="Krause L."/>
            <person name="Puehler A."/>
            <person name="Klenk H.P."/>
            <person name="Richter M."/>
            <person name="Schuler M."/>
            <person name="Gloeckner F.O."/>
            <person name="Meyerdierks A."/>
            <person name="Gottschalk G."/>
            <person name="Amann R."/>
        </authorList>
    </citation>
    <scope>NUCLEOTIDE SEQUENCE [LARGE SCALE GENOMIC DNA]</scope>
    <source>
        <strain evidence="3">ATCC 43914 / DSM 3382 / HRM2</strain>
    </source>
</reference>
<dbReference type="EC" id="1.17.1.4" evidence="2"/>
<dbReference type="eggNOG" id="COG1529">
    <property type="taxonomic scope" value="Bacteria"/>
</dbReference>
<dbReference type="AlphaFoldDB" id="C0QAS6"/>
<protein>
    <submittedName>
        <fullName evidence="2">CoxL</fullName>
        <ecNumber evidence="2">1.17.1.4</ecNumber>
    </submittedName>
</protein>
<dbReference type="InterPro" id="IPR000674">
    <property type="entry name" value="Ald_Oxase/Xan_DH_a/b"/>
</dbReference>
<dbReference type="InterPro" id="IPR016208">
    <property type="entry name" value="Ald_Oxase/xanthine_DH-like"/>
</dbReference>
<dbReference type="Pfam" id="PF01315">
    <property type="entry name" value="Ald_Xan_dh_C"/>
    <property type="match status" value="1"/>
</dbReference>
<dbReference type="STRING" id="177437.HRM2_38010"/>
<dbReference type="RefSeq" id="WP_015905605.1">
    <property type="nucleotide sequence ID" value="NC_012108.1"/>
</dbReference>
<dbReference type="PANTHER" id="PTHR11908">
    <property type="entry name" value="XANTHINE DEHYDROGENASE"/>
    <property type="match status" value="1"/>
</dbReference>
<keyword evidence="2" id="KW-0560">Oxidoreductase</keyword>
<dbReference type="SUPFAM" id="SSF56003">
    <property type="entry name" value="Molybdenum cofactor-binding domain"/>
    <property type="match status" value="1"/>
</dbReference>
<evidence type="ECO:0000259" key="1">
    <source>
        <dbReference type="SMART" id="SM01008"/>
    </source>
</evidence>
<dbReference type="Gene3D" id="3.30.365.10">
    <property type="entry name" value="Aldehyde oxidase/xanthine dehydrogenase, molybdopterin binding domain"/>
    <property type="match status" value="4"/>
</dbReference>
<dbReference type="GO" id="GO:0005506">
    <property type="term" value="F:iron ion binding"/>
    <property type="evidence" value="ECO:0007669"/>
    <property type="project" value="InterPro"/>
</dbReference>
<dbReference type="Pfam" id="PF20256">
    <property type="entry name" value="MoCoBD_2"/>
    <property type="match status" value="1"/>
</dbReference>
<evidence type="ECO:0000313" key="3">
    <source>
        <dbReference type="Proteomes" id="UP000000442"/>
    </source>
</evidence>
<dbReference type="Proteomes" id="UP000000442">
    <property type="component" value="Chromosome"/>
</dbReference>
<keyword evidence="3" id="KW-1185">Reference proteome</keyword>
<dbReference type="PANTHER" id="PTHR11908:SF157">
    <property type="entry name" value="XANTHINE DEHYDROGENASE SUBUNIT D-RELATED"/>
    <property type="match status" value="1"/>
</dbReference>
<dbReference type="Gene3D" id="3.90.1170.50">
    <property type="entry name" value="Aldehyde oxidase/xanthine dehydrogenase, a/b hammerhead"/>
    <property type="match status" value="1"/>
</dbReference>
<sequence>MTNSSPMQDIGRCSPRFDALDKTLGREQFASDFYTEDMLWAGVCRAGIAHGRIRSVNTARAEVVKGVHCVLTRKDVPGSNRQGFVYWDMPVLCGTKVRHAGDALALVVAENRQVLARALSLIEVDITPLPVIDSMDVALENHASQVHDLETGNVLKSATITKGNPAEAMAQCDVILEETFFSPVQEHAYIETENGVARFDKDGILHLTVSTQAPFRDRFEIARALGLDHNKIHVINPYLGGAFGGKDGATVQCLLALAAIHVKGRTIKMWWDRRESMLAGYKRHAARMHYKLGAQKDGTLVALECELDYDTGAYAHLGVEIMALGLEHAGGPYRIANMESRGRCIYTNNPIAGAFRGFGVAQVCFAFEGMMDRLAIKLAMDPLVLRMKNALIRGDRNCAGVTMTHSTGMEECLMRLSEHGLWKTRKKWIADALPFKRRSVGISAVFNGMGYGRGLADYAIAKVKLSPSGLIRVYNGVSDMGQGNASTFVQIAGEILCQRQDTMELVQPDTDRTHPSGSATAGRTTYTYGKALIKACEALRDKLFNRAALMLLVDDGAGFAMIPGGVRHLPSGRDLSLADLAAMMMPDDRICMAEYLMPTTPEMPKGGETFKLGFPHLIYPFAAHLARVEVDELTGEIIVHDYLAFTDGGRVLNPQVFEQQVQGAVAQGLGYALFEEVKTREALLETKDFSTYILPTSMDLPDIESHAVETIEHSGPFGMKGIGEVGMNAPLPAVASAMAHAGLPMNHAPFTPERVLGVLDQEKKDIPCN</sequence>
<dbReference type="InterPro" id="IPR037165">
    <property type="entry name" value="AldOxase/xan_DH_Mopterin-bd_sf"/>
</dbReference>
<dbReference type="KEGG" id="dat:HRM2_38010"/>
<accession>C0QAS6</accession>
<dbReference type="Pfam" id="PF02738">
    <property type="entry name" value="MoCoBD_1"/>
    <property type="match status" value="1"/>
</dbReference>
<evidence type="ECO:0000313" key="2">
    <source>
        <dbReference type="EMBL" id="ACN16859.1"/>
    </source>
</evidence>
<dbReference type="EMBL" id="CP001087">
    <property type="protein sequence ID" value="ACN16859.1"/>
    <property type="molecule type" value="Genomic_DNA"/>
</dbReference>
<dbReference type="SMART" id="SM01008">
    <property type="entry name" value="Ald_Xan_dh_C"/>
    <property type="match status" value="1"/>
</dbReference>
<proteinExistence type="predicted"/>
<organism evidence="2 3">
    <name type="scientific">Desulforapulum autotrophicum (strain ATCC 43914 / DSM 3382 / VKM B-1955 / HRM2)</name>
    <name type="common">Desulfobacterium autotrophicum</name>
    <dbReference type="NCBI Taxonomy" id="177437"/>
    <lineage>
        <taxon>Bacteria</taxon>
        <taxon>Pseudomonadati</taxon>
        <taxon>Thermodesulfobacteriota</taxon>
        <taxon>Desulfobacteria</taxon>
        <taxon>Desulfobacterales</taxon>
        <taxon>Desulfobacteraceae</taxon>
        <taxon>Desulforapulum</taxon>
    </lineage>
</organism>
<dbReference type="SUPFAM" id="SSF54665">
    <property type="entry name" value="CO dehydrogenase molybdoprotein N-domain-like"/>
    <property type="match status" value="1"/>
</dbReference>
<dbReference type="InterPro" id="IPR046867">
    <property type="entry name" value="AldOxase/xan_DH_MoCoBD2"/>
</dbReference>
<feature type="domain" description="Aldehyde oxidase/xanthine dehydrogenase a/b hammerhead" evidence="1">
    <location>
        <begin position="24"/>
        <end position="130"/>
    </location>
</feature>